<gene>
    <name evidence="1" type="ORF">C5Y83_06255</name>
</gene>
<protein>
    <submittedName>
        <fullName evidence="1">Uncharacterized protein</fullName>
    </submittedName>
</protein>
<comment type="caution">
    <text evidence="1">The sequence shown here is derived from an EMBL/GenBank/DDBJ whole genome shotgun (WGS) entry which is preliminary data.</text>
</comment>
<dbReference type="Proteomes" id="UP000238322">
    <property type="component" value="Unassembled WGS sequence"/>
</dbReference>
<dbReference type="EMBL" id="PUHY01000005">
    <property type="protein sequence ID" value="PQO37543.1"/>
    <property type="molecule type" value="Genomic_DNA"/>
</dbReference>
<reference evidence="1 2" key="1">
    <citation type="submission" date="2018-02" db="EMBL/GenBank/DDBJ databases">
        <title>Comparative genomes isolates from brazilian mangrove.</title>
        <authorList>
            <person name="Araujo J.E."/>
            <person name="Taketani R.G."/>
            <person name="Silva M.C.P."/>
            <person name="Loureco M.V."/>
            <person name="Andreote F.D."/>
        </authorList>
    </citation>
    <scope>NUCLEOTIDE SEQUENCE [LARGE SCALE GENOMIC DNA]</scope>
    <source>
        <strain evidence="1 2">Hex-1 MGV</strain>
    </source>
</reference>
<proteinExistence type="predicted"/>
<evidence type="ECO:0000313" key="2">
    <source>
        <dbReference type="Proteomes" id="UP000238322"/>
    </source>
</evidence>
<dbReference type="AlphaFoldDB" id="A0A2S8FZD2"/>
<sequence>MHGIHILHGIIHDKWENHIDEHVDELANLLGLDRDILDFSTFSLEMVEGRILSRWSNKSFQEQQESLFSPLLAYAGEIVRRSVCGEWLIIEDKNTGTLEPWIVDEYRRRYDIIRLVHPFMDDLNSLCLKARVEVTPKLPQK</sequence>
<organism evidence="1 2">
    <name type="scientific">Blastopirellula marina</name>
    <dbReference type="NCBI Taxonomy" id="124"/>
    <lineage>
        <taxon>Bacteria</taxon>
        <taxon>Pseudomonadati</taxon>
        <taxon>Planctomycetota</taxon>
        <taxon>Planctomycetia</taxon>
        <taxon>Pirellulales</taxon>
        <taxon>Pirellulaceae</taxon>
        <taxon>Blastopirellula</taxon>
    </lineage>
</organism>
<accession>A0A2S8FZD2</accession>
<evidence type="ECO:0000313" key="1">
    <source>
        <dbReference type="EMBL" id="PQO37543.1"/>
    </source>
</evidence>
<name>A0A2S8FZD2_9BACT</name>